<dbReference type="AlphaFoldDB" id="A0AAV7HAH0"/>
<name>A0AAV7HAH0_DENCH</name>
<feature type="region of interest" description="Disordered" evidence="1">
    <location>
        <begin position="90"/>
        <end position="111"/>
    </location>
</feature>
<reference evidence="2 3" key="1">
    <citation type="journal article" date="2021" name="Hortic Res">
        <title>Chromosome-scale assembly of the Dendrobium chrysotoxum genome enhances the understanding of orchid evolution.</title>
        <authorList>
            <person name="Zhang Y."/>
            <person name="Zhang G.Q."/>
            <person name="Zhang D."/>
            <person name="Liu X.D."/>
            <person name="Xu X.Y."/>
            <person name="Sun W.H."/>
            <person name="Yu X."/>
            <person name="Zhu X."/>
            <person name="Wang Z.W."/>
            <person name="Zhao X."/>
            <person name="Zhong W.Y."/>
            <person name="Chen H."/>
            <person name="Yin W.L."/>
            <person name="Huang T."/>
            <person name="Niu S.C."/>
            <person name="Liu Z.J."/>
        </authorList>
    </citation>
    <scope>NUCLEOTIDE SEQUENCE [LARGE SCALE GENOMIC DNA]</scope>
    <source>
        <strain evidence="2">Lindl</strain>
    </source>
</reference>
<dbReference type="Proteomes" id="UP000775213">
    <property type="component" value="Unassembled WGS sequence"/>
</dbReference>
<comment type="caution">
    <text evidence="2">The sequence shown here is derived from an EMBL/GenBank/DDBJ whole genome shotgun (WGS) entry which is preliminary data.</text>
</comment>
<organism evidence="2 3">
    <name type="scientific">Dendrobium chrysotoxum</name>
    <name type="common">Orchid</name>
    <dbReference type="NCBI Taxonomy" id="161865"/>
    <lineage>
        <taxon>Eukaryota</taxon>
        <taxon>Viridiplantae</taxon>
        <taxon>Streptophyta</taxon>
        <taxon>Embryophyta</taxon>
        <taxon>Tracheophyta</taxon>
        <taxon>Spermatophyta</taxon>
        <taxon>Magnoliopsida</taxon>
        <taxon>Liliopsida</taxon>
        <taxon>Asparagales</taxon>
        <taxon>Orchidaceae</taxon>
        <taxon>Epidendroideae</taxon>
        <taxon>Malaxideae</taxon>
        <taxon>Dendrobiinae</taxon>
        <taxon>Dendrobium</taxon>
    </lineage>
</organism>
<dbReference type="EMBL" id="JAGFBR010000007">
    <property type="protein sequence ID" value="KAH0464510.1"/>
    <property type="molecule type" value="Genomic_DNA"/>
</dbReference>
<accession>A0AAV7HAH0</accession>
<proteinExistence type="predicted"/>
<evidence type="ECO:0000313" key="2">
    <source>
        <dbReference type="EMBL" id="KAH0464510.1"/>
    </source>
</evidence>
<keyword evidence="3" id="KW-1185">Reference proteome</keyword>
<evidence type="ECO:0000256" key="1">
    <source>
        <dbReference type="SAM" id="MobiDB-lite"/>
    </source>
</evidence>
<protein>
    <submittedName>
        <fullName evidence="2">Uncharacterized protein</fullName>
    </submittedName>
</protein>
<evidence type="ECO:0000313" key="3">
    <source>
        <dbReference type="Proteomes" id="UP000775213"/>
    </source>
</evidence>
<sequence>MGPSPLFSHGLLDQIEMLKTQVMDLRKFTRTSMQFMLEIHNEMEEVEPKSQGVVILKIGGMVGSNVYNFKAYARPIIEAAALESAVRRIMGESEEANERRRRERSLAKWQR</sequence>
<gene>
    <name evidence="2" type="ORF">IEQ34_007296</name>
</gene>